<dbReference type="EMBL" id="JAUYVT010000020">
    <property type="protein sequence ID" value="MDP2566473.1"/>
    <property type="molecule type" value="Genomic_DNA"/>
</dbReference>
<reference evidence="1" key="1">
    <citation type="submission" date="2023-07" db="EMBL/GenBank/DDBJ databases">
        <title>Genome content predicts the carbon catabolic preferences of heterotrophic bacteria.</title>
        <authorList>
            <person name="Gralka M."/>
        </authorList>
    </citation>
    <scope>NUCLEOTIDE SEQUENCE</scope>
    <source>
        <strain evidence="1">4G09</strain>
    </source>
</reference>
<evidence type="ECO:0000313" key="2">
    <source>
        <dbReference type="Proteomes" id="UP001177212"/>
    </source>
</evidence>
<dbReference type="Proteomes" id="UP001177212">
    <property type="component" value="Unassembled WGS sequence"/>
</dbReference>
<keyword evidence="2" id="KW-1185">Reference proteome</keyword>
<organism evidence="1 2">
    <name type="scientific">Pseudoalteromonas marina</name>
    <dbReference type="NCBI Taxonomy" id="267375"/>
    <lineage>
        <taxon>Bacteria</taxon>
        <taxon>Pseudomonadati</taxon>
        <taxon>Pseudomonadota</taxon>
        <taxon>Gammaproteobacteria</taxon>
        <taxon>Alteromonadales</taxon>
        <taxon>Pseudoalteromonadaceae</taxon>
        <taxon>Pseudoalteromonas</taxon>
    </lineage>
</organism>
<evidence type="ECO:0008006" key="3">
    <source>
        <dbReference type="Google" id="ProtNLM"/>
    </source>
</evidence>
<accession>A0ABT9FI45</accession>
<comment type="caution">
    <text evidence="1">The sequence shown here is derived from an EMBL/GenBank/DDBJ whole genome shotgun (WGS) entry which is preliminary data.</text>
</comment>
<protein>
    <recommendedName>
        <fullName evidence="3">Carrier domain-containing protein</fullName>
    </recommendedName>
</protein>
<proteinExistence type="predicted"/>
<sequence>MKVLNLGQSNEPVGNDIDCELCESEALRIIDSESLSEVLTDLGVDDIEFLSSGVNTAYLLDLNVLKDEHEVDNDIVSVDSILNILENEGGLDISGVENYSHILFCD</sequence>
<name>A0ABT9FI45_9GAMM</name>
<dbReference type="RefSeq" id="WP_305473109.1">
    <property type="nucleotide sequence ID" value="NZ_JAUYVT010000020.1"/>
</dbReference>
<evidence type="ECO:0000313" key="1">
    <source>
        <dbReference type="EMBL" id="MDP2566473.1"/>
    </source>
</evidence>
<gene>
    <name evidence="1" type="ORF">Q8W34_17635</name>
</gene>